<dbReference type="Pfam" id="PF11894">
    <property type="entry name" value="Nup192"/>
    <property type="match status" value="1"/>
</dbReference>
<comment type="similarity">
    <text evidence="2">Belongs to the NUP186/NUP192/NUP205 family.</text>
</comment>
<evidence type="ECO:0008006" key="7">
    <source>
        <dbReference type="Google" id="ProtNLM"/>
    </source>
</evidence>
<dbReference type="GO" id="GO:0044611">
    <property type="term" value="C:nuclear pore inner ring"/>
    <property type="evidence" value="ECO:0007669"/>
    <property type="project" value="TreeGrafter"/>
</dbReference>
<gene>
    <name evidence="5" type="ORF">N657DRAFT_619788</name>
</gene>
<accession>A0AAN6TZJ2</accession>
<dbReference type="RefSeq" id="XP_062646931.1">
    <property type="nucleotide sequence ID" value="XM_062790574.1"/>
</dbReference>
<dbReference type="GO" id="GO:0017056">
    <property type="term" value="F:structural constituent of nuclear pore"/>
    <property type="evidence" value="ECO:0007669"/>
    <property type="project" value="TreeGrafter"/>
</dbReference>
<evidence type="ECO:0000256" key="3">
    <source>
        <dbReference type="ARBA" id="ARBA00022448"/>
    </source>
</evidence>
<comment type="caution">
    <text evidence="5">The sequence shown here is derived from an EMBL/GenBank/DDBJ whole genome shotgun (WGS) entry which is preliminary data.</text>
</comment>
<dbReference type="GO" id="GO:0006999">
    <property type="term" value="P:nuclear pore organization"/>
    <property type="evidence" value="ECO:0007669"/>
    <property type="project" value="TreeGrafter"/>
</dbReference>
<organism evidence="5 6">
    <name type="scientific">Parathielavia appendiculata</name>
    <dbReference type="NCBI Taxonomy" id="2587402"/>
    <lineage>
        <taxon>Eukaryota</taxon>
        <taxon>Fungi</taxon>
        <taxon>Dikarya</taxon>
        <taxon>Ascomycota</taxon>
        <taxon>Pezizomycotina</taxon>
        <taxon>Sordariomycetes</taxon>
        <taxon>Sordariomycetidae</taxon>
        <taxon>Sordariales</taxon>
        <taxon>Chaetomiaceae</taxon>
        <taxon>Parathielavia</taxon>
    </lineage>
</organism>
<keyword evidence="4" id="KW-0539">Nucleus</keyword>
<evidence type="ECO:0000256" key="1">
    <source>
        <dbReference type="ARBA" id="ARBA00004123"/>
    </source>
</evidence>
<dbReference type="PANTHER" id="PTHR31344">
    <property type="entry name" value="NUCLEAR PORE COMPLEX PROTEIN NUP205"/>
    <property type="match status" value="1"/>
</dbReference>
<dbReference type="InterPro" id="IPR021827">
    <property type="entry name" value="Nup186/Nup192/Nup205"/>
</dbReference>
<evidence type="ECO:0000313" key="6">
    <source>
        <dbReference type="Proteomes" id="UP001302602"/>
    </source>
</evidence>
<proteinExistence type="inferred from homology"/>
<evidence type="ECO:0000313" key="5">
    <source>
        <dbReference type="EMBL" id="KAK4123160.1"/>
    </source>
</evidence>
<reference evidence="5" key="2">
    <citation type="submission" date="2023-05" db="EMBL/GenBank/DDBJ databases">
        <authorList>
            <consortium name="Lawrence Berkeley National Laboratory"/>
            <person name="Steindorff A."/>
            <person name="Hensen N."/>
            <person name="Bonometti L."/>
            <person name="Westerberg I."/>
            <person name="Brannstrom I.O."/>
            <person name="Guillou S."/>
            <person name="Cros-Aarteil S."/>
            <person name="Calhoun S."/>
            <person name="Haridas S."/>
            <person name="Kuo A."/>
            <person name="Mondo S."/>
            <person name="Pangilinan J."/>
            <person name="Riley R."/>
            <person name="Labutti K."/>
            <person name="Andreopoulos B."/>
            <person name="Lipzen A."/>
            <person name="Chen C."/>
            <person name="Yanf M."/>
            <person name="Daum C."/>
            <person name="Ng V."/>
            <person name="Clum A."/>
            <person name="Ohm R."/>
            <person name="Martin F."/>
            <person name="Silar P."/>
            <person name="Natvig D."/>
            <person name="Lalanne C."/>
            <person name="Gautier V."/>
            <person name="Ament-Velasquez S.L."/>
            <person name="Kruys A."/>
            <person name="Hutchinson M.I."/>
            <person name="Powell A.J."/>
            <person name="Barry K."/>
            <person name="Miller A.N."/>
            <person name="Grigoriev I.V."/>
            <person name="Debuchy R."/>
            <person name="Gladieux P."/>
            <person name="Thoren M.H."/>
            <person name="Johannesson H."/>
        </authorList>
    </citation>
    <scope>NUCLEOTIDE SEQUENCE</scope>
    <source>
        <strain evidence="5">CBS 731.68</strain>
    </source>
</reference>
<protein>
    <recommendedName>
        <fullName evidence="7">Nuclear pore complex protein Nup205</fullName>
    </recommendedName>
</protein>
<name>A0AAN6TZJ2_9PEZI</name>
<evidence type="ECO:0000256" key="2">
    <source>
        <dbReference type="ARBA" id="ARBA00005892"/>
    </source>
</evidence>
<evidence type="ECO:0000256" key="4">
    <source>
        <dbReference type="ARBA" id="ARBA00023242"/>
    </source>
</evidence>
<keyword evidence="3" id="KW-0813">Transport</keyword>
<dbReference type="GeneID" id="87827344"/>
<sequence length="1748" mass="195489">MSELRALEALQALHGELVAVRQHRYEGLQVLEQLLDTQSDAFEKLIDKPPRNSANRAALGTGKIKVGEDEYAVNEDFVNDCLKVADDLDLDELESARILLDCDTEGDPDTQSRPLWECAVIRFHQERRFLLDCMRLCLEIAADEELEPSLQDAFGAIAEEKVFCVLPPGSRPGGVAKKVIPRCMEAMQSIRSMLQGLMDKAAARNVLQQASLVRAPENQETFDFSRSSLVEQHECLAAILHAAVEKRHATDKDFQDFLKLLQKADKYDHFLVHLFPVLAAYITVFGSTEGMGDLQLSRQLNQLICKQGDEPWTLPFLGAAVRAWWIAEYSGWYLDDTTYDLQGINLDEEDEERNKQFMEALKEGAFDFILSVAADCRAQEWQDPSRLGMRQWLQRKSPPLASDPFPFSHFLQQSVMVHLEGFVDAAISNLPDMLRKLRAEEDEQRQLSQNHEQDLDLERFLIIISYAYEGRPDAAMSFWEDPDSNLAGFLQWASRRASTPLVSAFCEMLQCLSDSEECATAAHPFLLDEGHHSSGKMKRSQSLTWSQIFKELEYFTTKIRERQTPNQAQHMYRPGKLGSDLAETEPESALMLECYMRLIAKLVTESEVARQRMIMDEDLKLVDTIFKLSDGPLPSRLRAGVFYVLKALMTRKQAPENEILWRYVDGWATNTLNNPGAQQRNPYLGQPLSPQGFMEETLNDLSNGFEESHAFIQLLTALFAPLDGPEGLNDTLTFPEDLGSSVRAPGMEPYVDFVFRLLSQKAQDLADPAQLRALRLSCLDFAMTCLSTFNEDLIILGNESNIAIDVAMPTTDLATYVRLHPFARVMEWLFNEKVITALIRTIHQDPISLGSASPDSPLVLSILRGIQVMIKALDLQETYLHLVRPLIQLEPGRRRTAVANAAYSSFEDGIISHLGLVVDLGKYCNLGHGDLTLACLKLLEKISTSPKIISAWNPDAGRLGQRNKAIVQLERDGEGQSIAASLAAQISASLDPVLEAESERYVVKLFILDFLYECLKATPDQPTIAHLLLGFHCEHNKLTIEPRGAFDTQRSLFHSLLNVIIGISVYEEEHGMRGYLITLKYRILRILQALWKSPLSATLVMDELRATNFLFHMLLKEVQIQPDLRWDDLEASNPEFLLSDASVAYIDYLGARAMVFEYIGKELCSVSQNRIPSIKRQIFDALNGQIKMDDGEPLSLANIFDLFDFLNPDATWSVPPPQFVFYKDLDLKPSAVEHSEAGLQYNIHKVRETIALKRNEFRDTLQVAPQQHLDAIESEETLLVEYLTFTNRQNLFTASRLTLLRAWVNLLLVMFEANDFKGTPKMAFLLQALQAILPVLEAYSTLSPAEAFELARVAKVLLFKLDISDADDGTASVLDKEKFTVGNLVSDKLFQLFQLCLRSIGRWAGSAELRALYYGICYRYLTAVVDKHTASAAAHKRSTRSLATARTKTLKAIQVDGNRLLNVICDDAYGSDTACQTAATILLSALVHTSRRSPCPPSDDDTQLIDSLNRLNFIGVLVDSLKTILADWLAVISPTTSSDTTTPAYQQVAEAEQYINAKLALLLQIAQTRHGAKYVLQANLFRALELSGVFDADPELLLVNNNHDTQGSINNTRALERHYALLVALARIVGAAVLARGAHNVVQGRRFLTQHRMLVVHTLKRSAGIGMMGNGNAARVMMAPGEGLLGVVGVNGGGARRAGDKEVQAALEERIEELAEAFMLLITATGFLEFETGQVPAEKPRGSTTLFH</sequence>
<dbReference type="PANTHER" id="PTHR31344:SF0">
    <property type="entry name" value="NUCLEAR PORE COMPLEX PROTEIN NUP205"/>
    <property type="match status" value="1"/>
</dbReference>
<keyword evidence="6" id="KW-1185">Reference proteome</keyword>
<comment type="subcellular location">
    <subcellularLocation>
        <location evidence="1">Nucleus</location>
    </subcellularLocation>
</comment>
<dbReference type="EMBL" id="MU853229">
    <property type="protein sequence ID" value="KAK4123160.1"/>
    <property type="molecule type" value="Genomic_DNA"/>
</dbReference>
<dbReference type="Proteomes" id="UP001302602">
    <property type="component" value="Unassembled WGS sequence"/>
</dbReference>
<reference evidence="5" key="1">
    <citation type="journal article" date="2023" name="Mol. Phylogenet. Evol.">
        <title>Genome-scale phylogeny and comparative genomics of the fungal order Sordariales.</title>
        <authorList>
            <person name="Hensen N."/>
            <person name="Bonometti L."/>
            <person name="Westerberg I."/>
            <person name="Brannstrom I.O."/>
            <person name="Guillou S."/>
            <person name="Cros-Aarteil S."/>
            <person name="Calhoun S."/>
            <person name="Haridas S."/>
            <person name="Kuo A."/>
            <person name="Mondo S."/>
            <person name="Pangilinan J."/>
            <person name="Riley R."/>
            <person name="LaButti K."/>
            <person name="Andreopoulos B."/>
            <person name="Lipzen A."/>
            <person name="Chen C."/>
            <person name="Yan M."/>
            <person name="Daum C."/>
            <person name="Ng V."/>
            <person name="Clum A."/>
            <person name="Steindorff A."/>
            <person name="Ohm R.A."/>
            <person name="Martin F."/>
            <person name="Silar P."/>
            <person name="Natvig D.O."/>
            <person name="Lalanne C."/>
            <person name="Gautier V."/>
            <person name="Ament-Velasquez S.L."/>
            <person name="Kruys A."/>
            <person name="Hutchinson M.I."/>
            <person name="Powell A.J."/>
            <person name="Barry K."/>
            <person name="Miller A.N."/>
            <person name="Grigoriev I.V."/>
            <person name="Debuchy R."/>
            <person name="Gladieux P."/>
            <person name="Hiltunen Thoren M."/>
            <person name="Johannesson H."/>
        </authorList>
    </citation>
    <scope>NUCLEOTIDE SEQUENCE</scope>
    <source>
        <strain evidence="5">CBS 731.68</strain>
    </source>
</reference>